<feature type="transmembrane region" description="Helical" evidence="1">
    <location>
        <begin position="212"/>
        <end position="229"/>
    </location>
</feature>
<sequence length="283" mass="31205">MFRKSWGDRPLLGRLSRFVGLLLLLWLPVAIPIYGLIEDSNTASILGTGILYLLFLVLLKLWGSRVYGEPRVFSYYGLDWTARNGWEFLGGLLGAIAAILVLFLVQVALGWLIWQGPQVPLVSLVLEAVLVGVAIGIAEELLFRGWFWDELRRDYSQSRAIALNGVVFALLHFIKPLPEILRTAPQFFGLVLLGVVLAQLKLRGDGRLGYPIGFHGGLVAAYYGVNVGQVWKPAEDLPTWITGIDGNPLAGVLGLLLLLGIVIASRVTTGSQRTQSRGEERRF</sequence>
<dbReference type="EMBL" id="CP098611">
    <property type="protein sequence ID" value="USR90363.1"/>
    <property type="molecule type" value="Genomic_DNA"/>
</dbReference>
<feature type="transmembrane region" description="Helical" evidence="1">
    <location>
        <begin position="43"/>
        <end position="62"/>
    </location>
</feature>
<keyword evidence="1" id="KW-0472">Membrane</keyword>
<keyword evidence="4" id="KW-1185">Reference proteome</keyword>
<evidence type="ECO:0000256" key="1">
    <source>
        <dbReference type="SAM" id="Phobius"/>
    </source>
</evidence>
<name>A0ABY5AQD1_9CYAN</name>
<dbReference type="PANTHER" id="PTHR43592">
    <property type="entry name" value="CAAX AMINO TERMINAL PROTEASE"/>
    <property type="match status" value="1"/>
</dbReference>
<feature type="transmembrane region" description="Helical" evidence="1">
    <location>
        <begin position="249"/>
        <end position="267"/>
    </location>
</feature>
<keyword evidence="3" id="KW-0378">Hydrolase</keyword>
<dbReference type="GO" id="GO:0008237">
    <property type="term" value="F:metallopeptidase activity"/>
    <property type="evidence" value="ECO:0007669"/>
    <property type="project" value="UniProtKB-KW"/>
</dbReference>
<keyword evidence="1" id="KW-0812">Transmembrane</keyword>
<dbReference type="Pfam" id="PF02517">
    <property type="entry name" value="Rce1-like"/>
    <property type="match status" value="1"/>
</dbReference>
<accession>A0ABY5AQD1</accession>
<keyword evidence="3" id="KW-0482">Metalloprotease</keyword>
<evidence type="ECO:0000313" key="3">
    <source>
        <dbReference type="EMBL" id="USR90363.1"/>
    </source>
</evidence>
<feature type="domain" description="CAAX prenyl protease 2/Lysostaphin resistance protein A-like" evidence="2">
    <location>
        <begin position="123"/>
        <end position="217"/>
    </location>
</feature>
<feature type="transmembrane region" description="Helical" evidence="1">
    <location>
        <begin position="120"/>
        <end position="143"/>
    </location>
</feature>
<proteinExistence type="predicted"/>
<dbReference type="Proteomes" id="UP001056708">
    <property type="component" value="Chromosome"/>
</dbReference>
<protein>
    <submittedName>
        <fullName evidence="3">CPBP family intramembrane metalloprotease</fullName>
    </submittedName>
</protein>
<organism evidence="3 4">
    <name type="scientific">Phormidium yuhuli AB48</name>
    <dbReference type="NCBI Taxonomy" id="2940671"/>
    <lineage>
        <taxon>Bacteria</taxon>
        <taxon>Bacillati</taxon>
        <taxon>Cyanobacteriota</taxon>
        <taxon>Cyanophyceae</taxon>
        <taxon>Oscillatoriophycideae</taxon>
        <taxon>Oscillatoriales</taxon>
        <taxon>Oscillatoriaceae</taxon>
        <taxon>Phormidium</taxon>
        <taxon>Phormidium yuhuli</taxon>
    </lineage>
</organism>
<gene>
    <name evidence="3" type="ORF">NEA10_16185</name>
</gene>
<evidence type="ECO:0000259" key="2">
    <source>
        <dbReference type="Pfam" id="PF02517"/>
    </source>
</evidence>
<reference evidence="3" key="1">
    <citation type="submission" date="2022-06" db="EMBL/GenBank/DDBJ databases">
        <title>Genome sequence of Phormidium yuhuli AB48 isolated from an industrial photobioreactor environment.</title>
        <authorList>
            <person name="Qiu Y."/>
            <person name="Noonan A.J.C."/>
            <person name="Dofher K."/>
            <person name="Koch M."/>
            <person name="Kieft B."/>
            <person name="Lin X."/>
            <person name="Ziels R.M."/>
            <person name="Hallam S.J."/>
        </authorList>
    </citation>
    <scope>NUCLEOTIDE SEQUENCE</scope>
    <source>
        <strain evidence="3">AB48</strain>
    </source>
</reference>
<feature type="transmembrane region" description="Helical" evidence="1">
    <location>
        <begin position="88"/>
        <end position="114"/>
    </location>
</feature>
<dbReference type="InterPro" id="IPR003675">
    <property type="entry name" value="Rce1/LyrA-like_dom"/>
</dbReference>
<keyword evidence="3" id="KW-0645">Protease</keyword>
<evidence type="ECO:0000313" key="4">
    <source>
        <dbReference type="Proteomes" id="UP001056708"/>
    </source>
</evidence>
<dbReference type="PANTHER" id="PTHR43592:SF20">
    <property type="entry name" value="ALPHA_BETA-HYDROLASES SUPERFAMILY PROTEIN"/>
    <property type="match status" value="1"/>
</dbReference>
<keyword evidence="1" id="KW-1133">Transmembrane helix</keyword>
<feature type="transmembrane region" description="Helical" evidence="1">
    <location>
        <begin position="180"/>
        <end position="200"/>
    </location>
</feature>
<feature type="transmembrane region" description="Helical" evidence="1">
    <location>
        <begin position="18"/>
        <end position="37"/>
    </location>
</feature>
<dbReference type="RefSeq" id="WP_252662395.1">
    <property type="nucleotide sequence ID" value="NZ_CP098611.1"/>
</dbReference>